<reference evidence="14 15" key="1">
    <citation type="journal article" date="2013" name="Genome Announc.">
        <title>Genome Sequence of the Extreme Obligate Alkaliphile Bacillus marmarensis Strain DSM 21297.</title>
        <authorList>
            <person name="Wernick D.G."/>
            <person name="Choi K.Y."/>
            <person name="Tat C.A."/>
            <person name="Lafontaine Rivera J.G."/>
            <person name="Liao J.C."/>
        </authorList>
    </citation>
    <scope>NUCLEOTIDE SEQUENCE [LARGE SCALE GENOMIC DNA]</scope>
    <source>
        <strain evidence="14 15">DSM 21297</strain>
    </source>
</reference>
<dbReference type="Gene3D" id="3.20.20.140">
    <property type="entry name" value="Metal-dependent hydrolases"/>
    <property type="match status" value="1"/>
</dbReference>
<feature type="binding site" evidence="11">
    <location>
        <position position="267"/>
    </location>
    <ligand>
        <name>substrate</name>
    </ligand>
</feature>
<keyword evidence="15" id="KW-1185">Reference proteome</keyword>
<evidence type="ECO:0000313" key="14">
    <source>
        <dbReference type="EMBL" id="ERN53668.1"/>
    </source>
</evidence>
<evidence type="ECO:0000256" key="8">
    <source>
        <dbReference type="ARBA" id="ARBA00060590"/>
    </source>
</evidence>
<dbReference type="InterPro" id="IPR003764">
    <property type="entry name" value="GlcNAc_6-P_deAcase"/>
</dbReference>
<dbReference type="RefSeq" id="WP_022627835.1">
    <property type="nucleotide sequence ID" value="NZ_ATAE01000020.1"/>
</dbReference>
<feature type="binding site" evidence="12">
    <location>
        <position position="232"/>
    </location>
    <ligand>
        <name>Zn(2+)</name>
        <dbReference type="ChEBI" id="CHEBI:29105"/>
    </ligand>
</feature>
<feature type="binding site" evidence="12">
    <location>
        <position position="211"/>
    </location>
    <ligand>
        <name>Zn(2+)</name>
        <dbReference type="ChEBI" id="CHEBI:29105"/>
    </ligand>
</feature>
<comment type="similarity">
    <text evidence="1 9">Belongs to the metallo-dependent hydrolases superfamily. NagA family.</text>
</comment>
<dbReference type="PATRIC" id="fig|1188261.3.peg.1511"/>
<dbReference type="InterPro" id="IPR032466">
    <property type="entry name" value="Metal_Hydrolase"/>
</dbReference>
<dbReference type="SUPFAM" id="SSF51556">
    <property type="entry name" value="Metallo-dependent hydrolases"/>
    <property type="match status" value="1"/>
</dbReference>
<feature type="binding site" evidence="11">
    <location>
        <position position="156"/>
    </location>
    <ligand>
        <name>substrate</name>
    </ligand>
</feature>
<feature type="binding site" evidence="12">
    <location>
        <position position="145"/>
    </location>
    <ligand>
        <name>Zn(2+)</name>
        <dbReference type="ChEBI" id="CHEBI:29105"/>
    </ligand>
</feature>
<dbReference type="PANTHER" id="PTHR11113:SF14">
    <property type="entry name" value="N-ACETYLGLUCOSAMINE-6-PHOSPHATE DEACETYLASE"/>
    <property type="match status" value="1"/>
</dbReference>
<sequence length="403" mass="43857">MKKDVREAMKENLFITNVEIYEEMNLITNGFIRIHDGKIAEVGSMDAFKYAETDTVLDYTNEYSLLPGFVDIHIHGANGADTMDSSVESLRVIAEYLPSEGTTSFLATTITQSEELIEEALKQTALYKEVNASNLGADMAGVHLEGPFISDKRAGAQPLHHIKEPDIELFNQWQECSNHQIKIVTMAPEETNGLAFLEEVQKNGTVVSIGHSDATYPVIVEAIDKGLSHVTHLYNGMRGLHHREPGVAGAAIAHSELMVEMIVDGVHIHPTVVKSTYRAKGADEIILITDAMRAKGLGEGTYDLGGQEVKVENGKALLADGTLAGSIVKMDEAVRNMIAYTGCSLRDITKMTAVNPAKQTGIWDNTGSITVGKDADLVLIDKHNQVVLTICKGHIAFQEGVES</sequence>
<evidence type="ECO:0000256" key="5">
    <source>
        <dbReference type="ARBA" id="ARBA00022801"/>
    </source>
</evidence>
<keyword evidence="5 9" id="KW-0378">Hydrolase</keyword>
<evidence type="ECO:0000256" key="4">
    <source>
        <dbReference type="ARBA" id="ARBA00022723"/>
    </source>
</evidence>
<dbReference type="Pfam" id="PF01979">
    <property type="entry name" value="Amidohydro_1"/>
    <property type="match status" value="1"/>
</dbReference>
<evidence type="ECO:0000256" key="12">
    <source>
        <dbReference type="PIRSR" id="PIRSR038994-3"/>
    </source>
</evidence>
<feature type="active site" description="Proton donor/acceptor" evidence="10">
    <location>
        <position position="290"/>
    </location>
</feature>
<dbReference type="NCBIfam" id="TIGR00221">
    <property type="entry name" value="nagA"/>
    <property type="match status" value="1"/>
</dbReference>
<evidence type="ECO:0000256" key="6">
    <source>
        <dbReference type="ARBA" id="ARBA00023277"/>
    </source>
</evidence>
<dbReference type="GO" id="GO:0006046">
    <property type="term" value="P:N-acetylglucosamine catabolic process"/>
    <property type="evidence" value="ECO:0007669"/>
    <property type="project" value="TreeGrafter"/>
</dbReference>
<comment type="pathway">
    <text evidence="8">Amino-sugar metabolism; N-acetylneuraminate degradation; D-fructose 6-phosphate from N-acetylneuraminate: step 4/5.</text>
</comment>
<dbReference type="GO" id="GO:0046872">
    <property type="term" value="F:metal ion binding"/>
    <property type="evidence" value="ECO:0007669"/>
    <property type="project" value="UniProtKB-KW"/>
</dbReference>
<dbReference type="Proteomes" id="UP000017170">
    <property type="component" value="Unassembled WGS sequence"/>
</dbReference>
<dbReference type="GO" id="GO:0008448">
    <property type="term" value="F:N-acetylglucosamine-6-phosphate deacetylase activity"/>
    <property type="evidence" value="ECO:0007669"/>
    <property type="project" value="UniProtKB-EC"/>
</dbReference>
<evidence type="ECO:0000256" key="2">
    <source>
        <dbReference type="ARBA" id="ARBA00011899"/>
    </source>
</evidence>
<dbReference type="PANTHER" id="PTHR11113">
    <property type="entry name" value="N-ACETYLGLUCOSAMINE-6-PHOSPHATE DEACETYLASE"/>
    <property type="match status" value="1"/>
</dbReference>
<comment type="caution">
    <text evidence="14">The sequence shown here is derived from an EMBL/GenBank/DDBJ whole genome shotgun (WGS) entry which is preliminary data.</text>
</comment>
<dbReference type="SUPFAM" id="SSF51338">
    <property type="entry name" value="Composite domain of metallo-dependent hydrolases"/>
    <property type="match status" value="1"/>
</dbReference>
<evidence type="ECO:0000256" key="3">
    <source>
        <dbReference type="ARBA" id="ARBA00018029"/>
    </source>
</evidence>
<dbReference type="InterPro" id="IPR011059">
    <property type="entry name" value="Metal-dep_hydrolase_composite"/>
</dbReference>
<feature type="domain" description="Amidohydrolase-related" evidence="13">
    <location>
        <begin position="65"/>
        <end position="395"/>
    </location>
</feature>
<evidence type="ECO:0000259" key="13">
    <source>
        <dbReference type="Pfam" id="PF01979"/>
    </source>
</evidence>
<feature type="binding site" evidence="11">
    <location>
        <begin position="323"/>
        <end position="325"/>
    </location>
    <ligand>
        <name>substrate</name>
    </ligand>
</feature>
<protein>
    <recommendedName>
        <fullName evidence="3">N-acetylglucosamine-6-phosphate deacetylase</fullName>
        <ecNumber evidence="2">3.5.1.25</ecNumber>
    </recommendedName>
</protein>
<evidence type="ECO:0000256" key="1">
    <source>
        <dbReference type="ARBA" id="ARBA00010716"/>
    </source>
</evidence>
<organism evidence="14 15">
    <name type="scientific">Alkalihalophilus marmarensis DSM 21297</name>
    <dbReference type="NCBI Taxonomy" id="1188261"/>
    <lineage>
        <taxon>Bacteria</taxon>
        <taxon>Bacillati</taxon>
        <taxon>Bacillota</taxon>
        <taxon>Bacilli</taxon>
        <taxon>Bacillales</taxon>
        <taxon>Bacillaceae</taxon>
        <taxon>Alkalihalophilus</taxon>
    </lineage>
</organism>
<dbReference type="EC" id="3.5.1.25" evidence="2"/>
<keyword evidence="6 9" id="KW-0119">Carbohydrate metabolism</keyword>
<gene>
    <name evidence="14" type="ORF">A33I_10705</name>
</gene>
<comment type="cofactor">
    <cofactor evidence="12">
        <name>a divalent metal cation</name>
        <dbReference type="ChEBI" id="CHEBI:60240"/>
    </cofactor>
    <text evidence="12">Binds 1 divalent metal cation per subunit.</text>
</comment>
<dbReference type="CDD" id="cd00854">
    <property type="entry name" value="NagA"/>
    <property type="match status" value="1"/>
</dbReference>
<proteinExistence type="inferred from homology"/>
<evidence type="ECO:0000313" key="15">
    <source>
        <dbReference type="Proteomes" id="UP000017170"/>
    </source>
</evidence>
<dbReference type="EMBL" id="ATAE01000020">
    <property type="protein sequence ID" value="ERN53668.1"/>
    <property type="molecule type" value="Genomic_DNA"/>
</dbReference>
<evidence type="ECO:0000256" key="7">
    <source>
        <dbReference type="ARBA" id="ARBA00047647"/>
    </source>
</evidence>
<feature type="binding site" evidence="11">
    <location>
        <position position="243"/>
    </location>
    <ligand>
        <name>substrate</name>
    </ligand>
</feature>
<dbReference type="InterPro" id="IPR006680">
    <property type="entry name" value="Amidohydro-rel"/>
</dbReference>
<evidence type="ECO:0000256" key="9">
    <source>
        <dbReference type="PIRNR" id="PIRNR038994"/>
    </source>
</evidence>
<dbReference type="FunFam" id="3.20.20.140:FF:000004">
    <property type="entry name" value="N-acetylglucosamine-6-phosphate deacetylase"/>
    <property type="match status" value="1"/>
</dbReference>
<dbReference type="MEROPS" id="M38.983"/>
<evidence type="ECO:0000256" key="10">
    <source>
        <dbReference type="PIRSR" id="PIRSR038994-1"/>
    </source>
</evidence>
<feature type="binding site" evidence="11">
    <location>
        <begin position="235"/>
        <end position="236"/>
    </location>
    <ligand>
        <name>substrate</name>
    </ligand>
</feature>
<dbReference type="AlphaFoldDB" id="U6SPX0"/>
<name>U6SPX0_9BACI</name>
<evidence type="ECO:0000256" key="11">
    <source>
        <dbReference type="PIRSR" id="PIRSR038994-2"/>
    </source>
</evidence>
<keyword evidence="4 12" id="KW-0479">Metal-binding</keyword>
<accession>U6SPX0</accession>
<comment type="catalytic activity">
    <reaction evidence="7">
        <text>N-acetyl-D-glucosamine 6-phosphate + H2O = D-glucosamine 6-phosphate + acetate</text>
        <dbReference type="Rhea" id="RHEA:22936"/>
        <dbReference type="ChEBI" id="CHEBI:15377"/>
        <dbReference type="ChEBI" id="CHEBI:30089"/>
        <dbReference type="ChEBI" id="CHEBI:57513"/>
        <dbReference type="ChEBI" id="CHEBI:58725"/>
        <dbReference type="EC" id="3.5.1.25"/>
    </reaction>
</comment>
<dbReference type="Gene3D" id="2.30.40.10">
    <property type="entry name" value="Urease, subunit C, domain 1"/>
    <property type="match status" value="1"/>
</dbReference>
<dbReference type="PIRSF" id="PIRSF038994">
    <property type="entry name" value="NagA"/>
    <property type="match status" value="1"/>
</dbReference>